<dbReference type="PANTHER" id="PTHR43377:SF1">
    <property type="entry name" value="BILIVERDIN REDUCTASE A"/>
    <property type="match status" value="1"/>
</dbReference>
<dbReference type="InterPro" id="IPR036291">
    <property type="entry name" value="NAD(P)-bd_dom_sf"/>
</dbReference>
<dbReference type="SUPFAM" id="SSF51735">
    <property type="entry name" value="NAD(P)-binding Rossmann-fold domains"/>
    <property type="match status" value="1"/>
</dbReference>
<dbReference type="GO" id="GO:0000166">
    <property type="term" value="F:nucleotide binding"/>
    <property type="evidence" value="ECO:0007669"/>
    <property type="project" value="InterPro"/>
</dbReference>
<dbReference type="EC" id="1.1.1.292" evidence="3"/>
<dbReference type="GO" id="GO:0033712">
    <property type="term" value="F:1,5-anhydro-D-fructose reductase (1,5-anhydro-D-mannitol-forming) activity"/>
    <property type="evidence" value="ECO:0007669"/>
    <property type="project" value="UniProtKB-EC"/>
</dbReference>
<protein>
    <submittedName>
        <fullName evidence="3">1,5-anhydro-D-fructose reductase (1,5-anhydro-D-mannitol-forming)</fullName>
        <ecNumber evidence="3">1.1.1.292</ecNumber>
    </submittedName>
</protein>
<evidence type="ECO:0000313" key="3">
    <source>
        <dbReference type="EMBL" id="MBB5044637.1"/>
    </source>
</evidence>
<dbReference type="Pfam" id="PF01408">
    <property type="entry name" value="GFO_IDH_MocA"/>
    <property type="match status" value="1"/>
</dbReference>
<dbReference type="EMBL" id="JACHIK010000019">
    <property type="protein sequence ID" value="MBB5044637.1"/>
    <property type="molecule type" value="Genomic_DNA"/>
</dbReference>
<accession>A0A7W7YYT5</accession>
<dbReference type="InterPro" id="IPR051450">
    <property type="entry name" value="Gfo/Idh/MocA_Oxidoreductases"/>
</dbReference>
<dbReference type="RefSeq" id="WP_184146055.1">
    <property type="nucleotide sequence ID" value="NZ_JACHIK010000019.1"/>
</dbReference>
<name>A0A7W7YYT5_9HYPH</name>
<dbReference type="InterPro" id="IPR000683">
    <property type="entry name" value="Gfo/Idh/MocA-like_OxRdtase_N"/>
</dbReference>
<evidence type="ECO:0000313" key="4">
    <source>
        <dbReference type="Proteomes" id="UP000535406"/>
    </source>
</evidence>
<evidence type="ECO:0000259" key="1">
    <source>
        <dbReference type="Pfam" id="PF01408"/>
    </source>
</evidence>
<dbReference type="InterPro" id="IPR055170">
    <property type="entry name" value="GFO_IDH_MocA-like_dom"/>
</dbReference>
<sequence>MTRWGLIGASTIAHEWVIDAIRAVGGEIASVMSTSAERGRKYADDHAVPKAVTTLDALVNDPEVDAVYISTTNELHRDQVFAAAKAGKHILCEKPLATSLDDARAMVKAAKEAGVILATNHHLRGAATHRAMRDAIAAGRIGRPLAARVCHAGLLPAHLQGWRLDRPEAGGGVILDITVHDTDALRFVLGDDPAEVIAFGQESGMATSGLEDAAMGAMRFKSGLIAQFHDGFTTPYAVTGFEVHGSEGSLIARNCMIQKPGGSVTLRTAAGEEDLTLDHRNLYETTLAAFDAAIAGKGRPLCTGEDGVWSLATGLAAMEAARTGNAVKIAPCP</sequence>
<gene>
    <name evidence="3" type="ORF">HNQ66_004064</name>
</gene>
<keyword evidence="3" id="KW-0560">Oxidoreductase</keyword>
<feature type="domain" description="Gfo/Idh/MocA-like oxidoreductase N-terminal" evidence="1">
    <location>
        <begin position="3"/>
        <end position="121"/>
    </location>
</feature>
<dbReference type="Gene3D" id="3.40.50.720">
    <property type="entry name" value="NAD(P)-binding Rossmann-like Domain"/>
    <property type="match status" value="1"/>
</dbReference>
<dbReference type="Gene3D" id="3.30.360.10">
    <property type="entry name" value="Dihydrodipicolinate Reductase, domain 2"/>
    <property type="match status" value="1"/>
</dbReference>
<keyword evidence="4" id="KW-1185">Reference proteome</keyword>
<feature type="domain" description="GFO/IDH/MocA-like oxidoreductase" evidence="2">
    <location>
        <begin position="129"/>
        <end position="250"/>
    </location>
</feature>
<dbReference type="SUPFAM" id="SSF55347">
    <property type="entry name" value="Glyceraldehyde-3-phosphate dehydrogenase-like, C-terminal domain"/>
    <property type="match status" value="1"/>
</dbReference>
<proteinExistence type="predicted"/>
<evidence type="ECO:0000259" key="2">
    <source>
        <dbReference type="Pfam" id="PF22725"/>
    </source>
</evidence>
<reference evidence="3 4" key="1">
    <citation type="submission" date="2020-08" db="EMBL/GenBank/DDBJ databases">
        <title>Genomic Encyclopedia of Type Strains, Phase IV (KMG-IV): sequencing the most valuable type-strain genomes for metagenomic binning, comparative biology and taxonomic classification.</title>
        <authorList>
            <person name="Goeker M."/>
        </authorList>
    </citation>
    <scope>NUCLEOTIDE SEQUENCE [LARGE SCALE GENOMIC DNA]</scope>
    <source>
        <strain evidence="3 4">DSM 21319</strain>
    </source>
</reference>
<organism evidence="3 4">
    <name type="scientific">Shinella fusca</name>
    <dbReference type="NCBI Taxonomy" id="544480"/>
    <lineage>
        <taxon>Bacteria</taxon>
        <taxon>Pseudomonadati</taxon>
        <taxon>Pseudomonadota</taxon>
        <taxon>Alphaproteobacteria</taxon>
        <taxon>Hyphomicrobiales</taxon>
        <taxon>Rhizobiaceae</taxon>
        <taxon>Shinella</taxon>
    </lineage>
</organism>
<comment type="caution">
    <text evidence="3">The sequence shown here is derived from an EMBL/GenBank/DDBJ whole genome shotgun (WGS) entry which is preliminary data.</text>
</comment>
<dbReference type="Proteomes" id="UP000535406">
    <property type="component" value="Unassembled WGS sequence"/>
</dbReference>
<dbReference type="AlphaFoldDB" id="A0A7W7YYT5"/>
<dbReference type="Pfam" id="PF22725">
    <property type="entry name" value="GFO_IDH_MocA_C3"/>
    <property type="match status" value="1"/>
</dbReference>
<dbReference type="PANTHER" id="PTHR43377">
    <property type="entry name" value="BILIVERDIN REDUCTASE A"/>
    <property type="match status" value="1"/>
</dbReference>